<evidence type="ECO:0000313" key="2">
    <source>
        <dbReference type="Proteomes" id="UP000800235"/>
    </source>
</evidence>
<dbReference type="OrthoDB" id="441812at2759"/>
<dbReference type="AlphaFoldDB" id="A0A9P4TVR5"/>
<sequence>MFSYGFLEEGVSSARELFLDLQIPNDDPLALAKKRVSTSAPGIKIYEDGDEVQWYSDFLYLVCVNEEDGLDFRLLQTNDGDREIQAQWKGSDLHDPSKLQEVLQKDTMWEVFQLRAIALVQQRVEEQLQLLVDTTDVVILETGNDRPVRDGPRHLATQLRKLERTLLEKAFKNLEHEKLALFETEIVRDYLSAQAGEAAEQDFT</sequence>
<gene>
    <name evidence="1" type="ORF">EJ08DRAFT_652230</name>
</gene>
<dbReference type="EMBL" id="MU007072">
    <property type="protein sequence ID" value="KAF2424909.1"/>
    <property type="molecule type" value="Genomic_DNA"/>
</dbReference>
<keyword evidence="2" id="KW-1185">Reference proteome</keyword>
<organism evidence="1 2">
    <name type="scientific">Tothia fuscella</name>
    <dbReference type="NCBI Taxonomy" id="1048955"/>
    <lineage>
        <taxon>Eukaryota</taxon>
        <taxon>Fungi</taxon>
        <taxon>Dikarya</taxon>
        <taxon>Ascomycota</taxon>
        <taxon>Pezizomycotina</taxon>
        <taxon>Dothideomycetes</taxon>
        <taxon>Pleosporomycetidae</taxon>
        <taxon>Venturiales</taxon>
        <taxon>Cylindrosympodiaceae</taxon>
        <taxon>Tothia</taxon>
    </lineage>
</organism>
<reference evidence="1" key="1">
    <citation type="journal article" date="2020" name="Stud. Mycol.">
        <title>101 Dothideomycetes genomes: a test case for predicting lifestyles and emergence of pathogens.</title>
        <authorList>
            <person name="Haridas S."/>
            <person name="Albert R."/>
            <person name="Binder M."/>
            <person name="Bloem J."/>
            <person name="Labutti K."/>
            <person name="Salamov A."/>
            <person name="Andreopoulos B."/>
            <person name="Baker S."/>
            <person name="Barry K."/>
            <person name="Bills G."/>
            <person name="Bluhm B."/>
            <person name="Cannon C."/>
            <person name="Castanera R."/>
            <person name="Culley D."/>
            <person name="Daum C."/>
            <person name="Ezra D."/>
            <person name="Gonzalez J."/>
            <person name="Henrissat B."/>
            <person name="Kuo A."/>
            <person name="Liang C."/>
            <person name="Lipzen A."/>
            <person name="Lutzoni F."/>
            <person name="Magnuson J."/>
            <person name="Mondo S."/>
            <person name="Nolan M."/>
            <person name="Ohm R."/>
            <person name="Pangilinan J."/>
            <person name="Park H.-J."/>
            <person name="Ramirez L."/>
            <person name="Alfaro M."/>
            <person name="Sun H."/>
            <person name="Tritt A."/>
            <person name="Yoshinaga Y."/>
            <person name="Zwiers L.-H."/>
            <person name="Turgeon B."/>
            <person name="Goodwin S."/>
            <person name="Spatafora J."/>
            <person name="Crous P."/>
            <person name="Grigoriev I."/>
        </authorList>
    </citation>
    <scope>NUCLEOTIDE SEQUENCE</scope>
    <source>
        <strain evidence="1">CBS 130266</strain>
    </source>
</reference>
<name>A0A9P4TVR5_9PEZI</name>
<accession>A0A9P4TVR5</accession>
<protein>
    <submittedName>
        <fullName evidence="1">Uncharacterized protein</fullName>
    </submittedName>
</protein>
<evidence type="ECO:0000313" key="1">
    <source>
        <dbReference type="EMBL" id="KAF2424909.1"/>
    </source>
</evidence>
<comment type="caution">
    <text evidence="1">The sequence shown here is derived from an EMBL/GenBank/DDBJ whole genome shotgun (WGS) entry which is preliminary data.</text>
</comment>
<proteinExistence type="predicted"/>
<dbReference type="Proteomes" id="UP000800235">
    <property type="component" value="Unassembled WGS sequence"/>
</dbReference>